<evidence type="ECO:0000313" key="1">
    <source>
        <dbReference type="EMBL" id="OJG45967.1"/>
    </source>
</evidence>
<dbReference type="InterPro" id="IPR047665">
    <property type="entry name" value="ComGG_streptococcus-type"/>
</dbReference>
<sequence length="65" mass="7743">MYEARIAKELFLADYPNLKEKEGSWFFNKGEITYQNEGKEVKITVKIKNKKYHFYEKNSTSISSE</sequence>
<accession>A0A1L8TNW1</accession>
<evidence type="ECO:0000313" key="2">
    <source>
        <dbReference type="Proteomes" id="UP000182077"/>
    </source>
</evidence>
<dbReference type="STRING" id="249189.RV04_GL001733"/>
<name>A0A1L8TNW1_9ENTE</name>
<keyword evidence="2" id="KW-1185">Reference proteome</keyword>
<proteinExistence type="predicted"/>
<gene>
    <name evidence="1" type="ORF">RV04_GL001733</name>
</gene>
<dbReference type="AlphaFoldDB" id="A0A1L8TNW1"/>
<dbReference type="EMBL" id="JXKQ01000004">
    <property type="protein sequence ID" value="OJG45967.1"/>
    <property type="molecule type" value="Genomic_DNA"/>
</dbReference>
<dbReference type="Proteomes" id="UP000182077">
    <property type="component" value="Unassembled WGS sequence"/>
</dbReference>
<organism evidence="1 2">
    <name type="scientific">Enterococcus hermanniensis</name>
    <dbReference type="NCBI Taxonomy" id="249189"/>
    <lineage>
        <taxon>Bacteria</taxon>
        <taxon>Bacillati</taxon>
        <taxon>Bacillota</taxon>
        <taxon>Bacilli</taxon>
        <taxon>Lactobacillales</taxon>
        <taxon>Enterococcaceae</taxon>
        <taxon>Enterococcus</taxon>
    </lineage>
</organism>
<comment type="caution">
    <text evidence="1">The sequence shown here is derived from an EMBL/GenBank/DDBJ whole genome shotgun (WGS) entry which is preliminary data.</text>
</comment>
<dbReference type="NCBIfam" id="NF041014">
    <property type="entry name" value="pilin_ComGG_2"/>
    <property type="match status" value="1"/>
</dbReference>
<reference evidence="1 2" key="1">
    <citation type="submission" date="2014-12" db="EMBL/GenBank/DDBJ databases">
        <title>Draft genome sequences of 29 type strains of Enterococci.</title>
        <authorList>
            <person name="Zhong Z."/>
            <person name="Sun Z."/>
            <person name="Liu W."/>
            <person name="Zhang W."/>
            <person name="Zhang H."/>
        </authorList>
    </citation>
    <scope>NUCLEOTIDE SEQUENCE [LARGE SCALE GENOMIC DNA]</scope>
    <source>
        <strain evidence="1 2">DSM 17122</strain>
    </source>
</reference>
<protein>
    <submittedName>
        <fullName evidence="1">Uncharacterized protein</fullName>
    </submittedName>
</protein>